<feature type="transmembrane region" description="Helical" evidence="1">
    <location>
        <begin position="533"/>
        <end position="553"/>
    </location>
</feature>
<protein>
    <submittedName>
        <fullName evidence="4">Gliding motility-associated ABC transporter substrate-binding protein GldG</fullName>
    </submittedName>
</protein>
<keyword evidence="5" id="KW-1185">Reference proteome</keyword>
<name>A0ABW7N9S5_9BACT</name>
<sequence>MRKSGYRLGLWLHLGIGVLIIVLLFQIADRYRFRLDMTEENRYSISDPTRNLLKRLDADVIVEVYLAGELPANFIRFQKSIRELLEEFAIYTDVNFDVKFVDPGEAASTRARNQYFQGLINQGLQPTNLNYTIDGKSTQKLIFPGAIISYGGRELALNLLKGNRASGPEEIINQSIEGLEYEFANALQQLAGTGRKRVGLITGHNEPDTSQLAGLNNLVLTKYDLFRVNLPTRTTPITGYDLLLVTKPTTAFSDREKYLLDQFVMKGGSVAFFLDALSVNMDSAAGDGTVAIPYDTRLADLLFKYGVRINQNYVADLNCGDFPVVAGNLGDQAQIRMLPWPYFPIITNYGKHPVVKNMDAVMIRFASTIDTVKAVGVEKIPLLMTSAHSKVMGAPVTVSFNDLQSDLMPEKFQSGPRTVGYLLEGTFTSLYKNRFPPQGFKKEEMVEDGVKNKVVVIADGDLVRNELSLEDGKPLPLGVEPYSQKTYANEAMLMNLIDYLVDEDGLVETRAKEVKIRPLDKVKVKQERTKWQVINLVIPIVLLLLFGVLKMIWRKRRNKY</sequence>
<reference evidence="4 5" key="1">
    <citation type="journal article" date="2013" name="Int. J. Syst. Evol. Microbiol.">
        <title>Marinoscillum luteum sp. nov., isolated from marine sediment.</title>
        <authorList>
            <person name="Cha I.T."/>
            <person name="Park S.J."/>
            <person name="Kim S.J."/>
            <person name="Kim J.G."/>
            <person name="Jung M.Y."/>
            <person name="Shin K.S."/>
            <person name="Kwon K.K."/>
            <person name="Yang S.H."/>
            <person name="Seo Y.S."/>
            <person name="Rhee S.K."/>
        </authorList>
    </citation>
    <scope>NUCLEOTIDE SEQUENCE [LARGE SCALE GENOMIC DNA]</scope>
    <source>
        <strain evidence="4 5">KCTC 23939</strain>
    </source>
</reference>
<dbReference type="RefSeq" id="WP_395417735.1">
    <property type="nucleotide sequence ID" value="NZ_JBIPKE010000017.1"/>
</dbReference>
<evidence type="ECO:0000313" key="4">
    <source>
        <dbReference type="EMBL" id="MFH6984391.1"/>
    </source>
</evidence>
<evidence type="ECO:0000256" key="1">
    <source>
        <dbReference type="SAM" id="Phobius"/>
    </source>
</evidence>
<feature type="domain" description="DUF7088" evidence="3">
    <location>
        <begin position="39"/>
        <end position="149"/>
    </location>
</feature>
<dbReference type="Pfam" id="PF23357">
    <property type="entry name" value="DUF7088"/>
    <property type="match status" value="1"/>
</dbReference>
<feature type="transmembrane region" description="Helical" evidence="1">
    <location>
        <begin position="9"/>
        <end position="28"/>
    </location>
</feature>
<keyword evidence="1" id="KW-0472">Membrane</keyword>
<dbReference type="NCBIfam" id="TIGR03521">
    <property type="entry name" value="GldG"/>
    <property type="match status" value="1"/>
</dbReference>
<dbReference type="InterPro" id="IPR019196">
    <property type="entry name" value="ABC_transp_unknown"/>
</dbReference>
<comment type="caution">
    <text evidence="4">The sequence shown here is derived from an EMBL/GenBank/DDBJ whole genome shotgun (WGS) entry which is preliminary data.</text>
</comment>
<evidence type="ECO:0000313" key="5">
    <source>
        <dbReference type="Proteomes" id="UP001610063"/>
    </source>
</evidence>
<evidence type="ECO:0000259" key="3">
    <source>
        <dbReference type="Pfam" id="PF23357"/>
    </source>
</evidence>
<dbReference type="Pfam" id="PF09822">
    <property type="entry name" value="ABC_transp_aux"/>
    <property type="match status" value="1"/>
</dbReference>
<proteinExistence type="predicted"/>
<feature type="domain" description="ABC-type uncharacterised transport system" evidence="2">
    <location>
        <begin position="195"/>
        <end position="495"/>
    </location>
</feature>
<keyword evidence="1" id="KW-0812">Transmembrane</keyword>
<keyword evidence="1" id="KW-1133">Transmembrane helix</keyword>
<accession>A0ABW7N9S5</accession>
<dbReference type="EMBL" id="JBIPKE010000017">
    <property type="protein sequence ID" value="MFH6984391.1"/>
    <property type="molecule type" value="Genomic_DNA"/>
</dbReference>
<gene>
    <name evidence="4" type="primary">gldG</name>
    <name evidence="4" type="ORF">ACHKAR_13140</name>
</gene>
<evidence type="ECO:0000259" key="2">
    <source>
        <dbReference type="Pfam" id="PF09822"/>
    </source>
</evidence>
<dbReference type="InterPro" id="IPR019863">
    <property type="entry name" value="Motility-assoc_ABC-rel_GldG"/>
</dbReference>
<organism evidence="4 5">
    <name type="scientific">Marinoscillum luteum</name>
    <dbReference type="NCBI Taxonomy" id="861051"/>
    <lineage>
        <taxon>Bacteria</taxon>
        <taxon>Pseudomonadati</taxon>
        <taxon>Bacteroidota</taxon>
        <taxon>Cytophagia</taxon>
        <taxon>Cytophagales</taxon>
        <taxon>Reichenbachiellaceae</taxon>
        <taxon>Marinoscillum</taxon>
    </lineage>
</organism>
<dbReference type="InterPro" id="IPR055396">
    <property type="entry name" value="DUF7088"/>
</dbReference>
<dbReference type="Proteomes" id="UP001610063">
    <property type="component" value="Unassembled WGS sequence"/>
</dbReference>